<feature type="transmembrane region" description="Helical" evidence="19">
    <location>
        <begin position="114"/>
        <end position="134"/>
    </location>
</feature>
<comment type="catalytic activity">
    <reaction evidence="1 18">
        <text>a 1,2-diacyl-sn-glycero-3-phosphate + CTP + H(+) = a CDP-1,2-diacyl-sn-glycerol + diphosphate</text>
        <dbReference type="Rhea" id="RHEA:16229"/>
        <dbReference type="ChEBI" id="CHEBI:15378"/>
        <dbReference type="ChEBI" id="CHEBI:33019"/>
        <dbReference type="ChEBI" id="CHEBI:37563"/>
        <dbReference type="ChEBI" id="CHEBI:58332"/>
        <dbReference type="ChEBI" id="CHEBI:58608"/>
        <dbReference type="EC" id="2.7.7.41"/>
    </reaction>
</comment>
<evidence type="ECO:0000256" key="2">
    <source>
        <dbReference type="ARBA" id="ARBA00004651"/>
    </source>
</evidence>
<keyword evidence="13 19" id="KW-1133">Transmembrane helix</keyword>
<comment type="subcellular location">
    <subcellularLocation>
        <location evidence="2">Cell membrane</location>
        <topology evidence="2">Multi-pass membrane protein</topology>
    </subcellularLocation>
</comment>
<feature type="transmembrane region" description="Helical" evidence="19">
    <location>
        <begin position="209"/>
        <end position="227"/>
    </location>
</feature>
<dbReference type="PANTHER" id="PTHR46382:SF1">
    <property type="entry name" value="PHOSPHATIDATE CYTIDYLYLTRANSFERASE"/>
    <property type="match status" value="1"/>
</dbReference>
<evidence type="ECO:0000256" key="16">
    <source>
        <dbReference type="ARBA" id="ARBA00023209"/>
    </source>
</evidence>
<sequence>MNNFTLRAVSGLIYVLLIAFFSLYSPLTLIIGFALLFALCFWELQKILDFDNIWYVVAALAVSAYLFGTYAYRFYHGQSYEPFSLVALMPSLLFFMLVYVIFKRPDEIAYDTSKLIFMVIYLGLPFALMFRFIFPSDVVGFEKLNPLFLIFALIWFSDTFAYITGSLIGKTTFTKISKNKTLEGLAGGLISVVLLGIFIEYYLKNIHGNWIVISILIGIFAPLGDLAESKIKRLFGVKDSGNLIPGHGGFLDRLDSFLMVSVVVYTYYTIFEL</sequence>
<proteinExistence type="inferred from homology"/>
<keyword evidence="9" id="KW-0444">Lipid biosynthesis</keyword>
<dbReference type="Proteomes" id="UP000287701">
    <property type="component" value="Chromosome"/>
</dbReference>
<evidence type="ECO:0000256" key="5">
    <source>
        <dbReference type="ARBA" id="ARBA00010185"/>
    </source>
</evidence>
<evidence type="ECO:0000256" key="18">
    <source>
        <dbReference type="RuleBase" id="RU003938"/>
    </source>
</evidence>
<evidence type="ECO:0000256" key="4">
    <source>
        <dbReference type="ARBA" id="ARBA00005189"/>
    </source>
</evidence>
<evidence type="ECO:0000256" key="11">
    <source>
        <dbReference type="ARBA" id="ARBA00022692"/>
    </source>
</evidence>
<feature type="transmembrane region" description="Helical" evidence="19">
    <location>
        <begin position="146"/>
        <end position="169"/>
    </location>
</feature>
<dbReference type="EMBL" id="CP035107">
    <property type="protein sequence ID" value="QAR30683.1"/>
    <property type="molecule type" value="Genomic_DNA"/>
</dbReference>
<dbReference type="GO" id="GO:0016024">
    <property type="term" value="P:CDP-diacylglycerol biosynthetic process"/>
    <property type="evidence" value="ECO:0007669"/>
    <property type="project" value="UniProtKB-UniPathway"/>
</dbReference>
<reference evidence="20 21" key="1">
    <citation type="submission" date="2019-01" db="EMBL/GenBank/DDBJ databases">
        <title>Whole Genome of Ornithobacterium rhinotracheale FARPER-174b.</title>
        <authorList>
            <person name="Tataje-Lavanda L.A."/>
            <person name="Montalvan A."/>
            <person name="Montesinos R."/>
            <person name="Zimic M."/>
            <person name="Fernandez-Sanchez M."/>
            <person name="Fernandez-Diaz M."/>
        </authorList>
    </citation>
    <scope>NUCLEOTIDE SEQUENCE [LARGE SCALE GENOMIC DNA]</scope>
    <source>
        <strain evidence="20 21">FARPER-174b</strain>
    </source>
</reference>
<evidence type="ECO:0000256" key="6">
    <source>
        <dbReference type="ARBA" id="ARBA00012487"/>
    </source>
</evidence>
<evidence type="ECO:0000256" key="19">
    <source>
        <dbReference type="SAM" id="Phobius"/>
    </source>
</evidence>
<dbReference type="Pfam" id="PF01148">
    <property type="entry name" value="CTP_transf_1"/>
    <property type="match status" value="1"/>
</dbReference>
<gene>
    <name evidence="20" type="ORF">EQP59_04675</name>
</gene>
<dbReference type="AlphaFoldDB" id="A0A410JR98"/>
<evidence type="ECO:0000256" key="15">
    <source>
        <dbReference type="ARBA" id="ARBA00023136"/>
    </source>
</evidence>
<evidence type="ECO:0000256" key="1">
    <source>
        <dbReference type="ARBA" id="ARBA00001698"/>
    </source>
</evidence>
<keyword evidence="16" id="KW-0594">Phospholipid biosynthesis</keyword>
<evidence type="ECO:0000256" key="7">
    <source>
        <dbReference type="ARBA" id="ARBA00019373"/>
    </source>
</evidence>
<protein>
    <recommendedName>
        <fullName evidence="7 18">Phosphatidate cytidylyltransferase</fullName>
        <ecNumber evidence="6 18">2.7.7.41</ecNumber>
    </recommendedName>
</protein>
<dbReference type="GO" id="GO:0005886">
    <property type="term" value="C:plasma membrane"/>
    <property type="evidence" value="ECO:0007669"/>
    <property type="project" value="UniProtKB-SubCell"/>
</dbReference>
<name>A0A410JR98_ORNRH</name>
<evidence type="ECO:0000256" key="8">
    <source>
        <dbReference type="ARBA" id="ARBA00022475"/>
    </source>
</evidence>
<dbReference type="RefSeq" id="WP_128501162.1">
    <property type="nucleotide sequence ID" value="NZ_CP035107.1"/>
</dbReference>
<keyword evidence="10 18" id="KW-0808">Transferase</keyword>
<evidence type="ECO:0000256" key="3">
    <source>
        <dbReference type="ARBA" id="ARBA00005119"/>
    </source>
</evidence>
<organism evidence="20 21">
    <name type="scientific">Ornithobacterium rhinotracheale</name>
    <dbReference type="NCBI Taxonomy" id="28251"/>
    <lineage>
        <taxon>Bacteria</taxon>
        <taxon>Pseudomonadati</taxon>
        <taxon>Bacteroidota</taxon>
        <taxon>Flavobacteriia</taxon>
        <taxon>Flavobacteriales</taxon>
        <taxon>Weeksellaceae</taxon>
        <taxon>Ornithobacterium</taxon>
    </lineage>
</organism>
<comment type="pathway">
    <text evidence="4">Lipid metabolism.</text>
</comment>
<evidence type="ECO:0000256" key="10">
    <source>
        <dbReference type="ARBA" id="ARBA00022679"/>
    </source>
</evidence>
<evidence type="ECO:0000313" key="21">
    <source>
        <dbReference type="Proteomes" id="UP000287701"/>
    </source>
</evidence>
<accession>A0A410JR98</accession>
<keyword evidence="12 18" id="KW-0548">Nucleotidyltransferase</keyword>
<keyword evidence="15 19" id="KW-0472">Membrane</keyword>
<dbReference type="PANTHER" id="PTHR46382">
    <property type="entry name" value="PHOSPHATIDATE CYTIDYLYLTRANSFERASE"/>
    <property type="match status" value="1"/>
</dbReference>
<evidence type="ECO:0000256" key="17">
    <source>
        <dbReference type="ARBA" id="ARBA00023264"/>
    </source>
</evidence>
<dbReference type="GO" id="GO:0004605">
    <property type="term" value="F:phosphatidate cytidylyltransferase activity"/>
    <property type="evidence" value="ECO:0007669"/>
    <property type="project" value="UniProtKB-EC"/>
</dbReference>
<dbReference type="OrthoDB" id="9799199at2"/>
<keyword evidence="14" id="KW-0443">Lipid metabolism</keyword>
<keyword evidence="17" id="KW-1208">Phospholipid metabolism</keyword>
<feature type="transmembrane region" description="Helical" evidence="19">
    <location>
        <begin position="53"/>
        <end position="71"/>
    </location>
</feature>
<keyword evidence="11 18" id="KW-0812">Transmembrane</keyword>
<feature type="transmembrane region" description="Helical" evidence="19">
    <location>
        <begin position="12"/>
        <end position="41"/>
    </location>
</feature>
<feature type="transmembrane region" description="Helical" evidence="19">
    <location>
        <begin position="181"/>
        <end position="203"/>
    </location>
</feature>
<dbReference type="EC" id="2.7.7.41" evidence="6 18"/>
<evidence type="ECO:0000256" key="12">
    <source>
        <dbReference type="ARBA" id="ARBA00022695"/>
    </source>
</evidence>
<keyword evidence="8" id="KW-1003">Cell membrane</keyword>
<dbReference type="InterPro" id="IPR000374">
    <property type="entry name" value="PC_trans"/>
</dbReference>
<feature type="transmembrane region" description="Helical" evidence="19">
    <location>
        <begin position="83"/>
        <end position="102"/>
    </location>
</feature>
<evidence type="ECO:0000256" key="9">
    <source>
        <dbReference type="ARBA" id="ARBA00022516"/>
    </source>
</evidence>
<evidence type="ECO:0000313" key="20">
    <source>
        <dbReference type="EMBL" id="QAR30683.1"/>
    </source>
</evidence>
<evidence type="ECO:0000256" key="13">
    <source>
        <dbReference type="ARBA" id="ARBA00022989"/>
    </source>
</evidence>
<evidence type="ECO:0000256" key="14">
    <source>
        <dbReference type="ARBA" id="ARBA00023098"/>
    </source>
</evidence>
<comment type="similarity">
    <text evidence="5 18">Belongs to the CDS family.</text>
</comment>
<comment type="pathway">
    <text evidence="3 18">Phospholipid metabolism; CDP-diacylglycerol biosynthesis; CDP-diacylglycerol from sn-glycerol 3-phosphate: step 3/3.</text>
</comment>
<dbReference type="UniPathway" id="UPA00557">
    <property type="reaction ID" value="UER00614"/>
</dbReference>
<dbReference type="PROSITE" id="PS01315">
    <property type="entry name" value="CDS"/>
    <property type="match status" value="1"/>
</dbReference>